<dbReference type="InterPro" id="IPR012349">
    <property type="entry name" value="Split_barrel_FMN-bd"/>
</dbReference>
<dbReference type="Pfam" id="PF04299">
    <property type="entry name" value="FMN_bind_2"/>
    <property type="match status" value="1"/>
</dbReference>
<proteinExistence type="predicted"/>
<comment type="caution">
    <text evidence="1">The sequence shown here is derived from an EMBL/GenBank/DDBJ whole genome shotgun (WGS) entry which is preliminary data.</text>
</comment>
<protein>
    <submittedName>
        <fullName evidence="1">FMN-binding negative transcriptional regulator</fullName>
    </submittedName>
</protein>
<dbReference type="InterPro" id="IPR007396">
    <property type="entry name" value="TR_PAI2-type"/>
</dbReference>
<organism evidence="1 2">
    <name type="scientific">Actinacidiphila polyblastidii</name>
    <dbReference type="NCBI Taxonomy" id="3110430"/>
    <lineage>
        <taxon>Bacteria</taxon>
        <taxon>Bacillati</taxon>
        <taxon>Actinomycetota</taxon>
        <taxon>Actinomycetes</taxon>
        <taxon>Kitasatosporales</taxon>
        <taxon>Streptomycetaceae</taxon>
        <taxon>Actinacidiphila</taxon>
    </lineage>
</organism>
<reference evidence="1 2" key="1">
    <citation type="submission" date="2023-12" db="EMBL/GenBank/DDBJ databases">
        <title>Streptomyces sp. V4-01.</title>
        <authorList>
            <person name="Somphong A."/>
            <person name="Phongsopitanun W."/>
        </authorList>
    </citation>
    <scope>NUCLEOTIDE SEQUENCE [LARGE SCALE GENOMIC DNA]</scope>
    <source>
        <strain evidence="1 2">V4-01</strain>
    </source>
</reference>
<evidence type="ECO:0000313" key="1">
    <source>
        <dbReference type="EMBL" id="MEE4546398.1"/>
    </source>
</evidence>
<dbReference type="Proteomes" id="UP001344658">
    <property type="component" value="Unassembled WGS sequence"/>
</dbReference>
<dbReference type="PANTHER" id="PTHR35802:SF1">
    <property type="entry name" value="PROTEASE SYNTHASE AND SPORULATION PROTEIN PAI 2"/>
    <property type="match status" value="1"/>
</dbReference>
<evidence type="ECO:0000313" key="2">
    <source>
        <dbReference type="Proteomes" id="UP001344658"/>
    </source>
</evidence>
<dbReference type="Gene3D" id="2.30.110.10">
    <property type="entry name" value="Electron Transport, Fmn-binding Protein, Chain A"/>
    <property type="match status" value="1"/>
</dbReference>
<dbReference type="EMBL" id="JAZEWV010000045">
    <property type="protein sequence ID" value="MEE4546398.1"/>
    <property type="molecule type" value="Genomic_DNA"/>
</dbReference>
<dbReference type="RefSeq" id="WP_330800096.1">
    <property type="nucleotide sequence ID" value="NZ_JAZEWV010000045.1"/>
</dbReference>
<sequence length="223" mass="23877">MLIHPWDAPADDDEWREWLTARDFGQLAVNGLDGEPPFVQPVHFAYDPGPGGHGEALLHLARPNPLWAALSASPRVTLSVVDDYVFIPGPWHAAPDAPAEHGTPTSFYAAVQLLGVAHVLDDPRDKAALLERQLAHFQPAGGTAPVGSPDAPFGRMLPGIRGVRIEVTSVRAKFKYGGNKPREVQRRVTGLLAARAAPHDLAARAHQLRRLAAFDANDAGGGA</sequence>
<dbReference type="SUPFAM" id="SSF50475">
    <property type="entry name" value="FMN-binding split barrel"/>
    <property type="match status" value="1"/>
</dbReference>
<accession>A0ABU7PKP3</accession>
<gene>
    <name evidence="1" type="ORF">V2S66_31100</name>
</gene>
<dbReference type="PANTHER" id="PTHR35802">
    <property type="entry name" value="PROTEASE SYNTHASE AND SPORULATION PROTEIN PAI 2"/>
    <property type="match status" value="1"/>
</dbReference>
<keyword evidence="2" id="KW-1185">Reference proteome</keyword>
<name>A0ABU7PKP3_9ACTN</name>